<dbReference type="PANTHER" id="PTHR11683">
    <property type="entry name" value="MYELIN PROTEOLIPID"/>
    <property type="match status" value="1"/>
</dbReference>
<keyword evidence="3" id="KW-1185">Reference proteome</keyword>
<feature type="transmembrane region" description="Helical" evidence="2">
    <location>
        <begin position="54"/>
        <end position="77"/>
    </location>
</feature>
<accession>A0A8B7XZM4</accession>
<dbReference type="RefSeq" id="XP_022086359.1">
    <property type="nucleotide sequence ID" value="XM_022230667.1"/>
</dbReference>
<dbReference type="AlphaFoldDB" id="A0A8B7XZM4"/>
<reference evidence="4" key="1">
    <citation type="submission" date="2025-08" db="UniProtKB">
        <authorList>
            <consortium name="RefSeq"/>
        </authorList>
    </citation>
    <scope>IDENTIFICATION</scope>
</reference>
<dbReference type="GO" id="GO:0031175">
    <property type="term" value="P:neuron projection development"/>
    <property type="evidence" value="ECO:0007669"/>
    <property type="project" value="TreeGrafter"/>
</dbReference>
<evidence type="ECO:0000313" key="3">
    <source>
        <dbReference type="Proteomes" id="UP000694845"/>
    </source>
</evidence>
<feature type="transmembrane region" description="Helical" evidence="2">
    <location>
        <begin position="108"/>
        <end position="130"/>
    </location>
</feature>
<proteinExistence type="predicted"/>
<dbReference type="Pfam" id="PF01275">
    <property type="entry name" value="Myelin_PLP"/>
    <property type="match status" value="1"/>
</dbReference>
<dbReference type="Proteomes" id="UP000694845">
    <property type="component" value="Unplaced"/>
</dbReference>
<keyword evidence="2" id="KW-0472">Membrane</keyword>
<feature type="region of interest" description="Disordered" evidence="1">
    <location>
        <begin position="277"/>
        <end position="298"/>
    </location>
</feature>
<dbReference type="OrthoDB" id="9993736at2759"/>
<feature type="transmembrane region" description="Helical" evidence="2">
    <location>
        <begin position="185"/>
        <end position="207"/>
    </location>
</feature>
<keyword evidence="2" id="KW-1133">Transmembrane helix</keyword>
<dbReference type="PANTHER" id="PTHR11683:SF12">
    <property type="entry name" value="M6, ISOFORM F"/>
    <property type="match status" value="1"/>
</dbReference>
<dbReference type="InterPro" id="IPR001614">
    <property type="entry name" value="Myelin_PLP"/>
</dbReference>
<dbReference type="GO" id="GO:0005886">
    <property type="term" value="C:plasma membrane"/>
    <property type="evidence" value="ECO:0007669"/>
    <property type="project" value="TreeGrafter"/>
</dbReference>
<dbReference type="PRINTS" id="PR00214">
    <property type="entry name" value="MYELINPLP"/>
</dbReference>
<keyword evidence="2" id="KW-0812">Transmembrane</keyword>
<dbReference type="KEGG" id="aplc:110976940"/>
<protein>
    <submittedName>
        <fullName evidence="4">Neuronal membrane glycoprotein M6-a-like</fullName>
    </submittedName>
</protein>
<organism evidence="3 4">
    <name type="scientific">Acanthaster planci</name>
    <name type="common">Crown-of-thorns starfish</name>
    <dbReference type="NCBI Taxonomy" id="133434"/>
    <lineage>
        <taxon>Eukaryota</taxon>
        <taxon>Metazoa</taxon>
        <taxon>Echinodermata</taxon>
        <taxon>Eleutherozoa</taxon>
        <taxon>Asterozoa</taxon>
        <taxon>Asteroidea</taxon>
        <taxon>Valvatacea</taxon>
        <taxon>Valvatida</taxon>
        <taxon>Acanthasteridae</taxon>
        <taxon>Acanthaster</taxon>
    </lineage>
</organism>
<gene>
    <name evidence="4" type="primary">LOC110976940</name>
</gene>
<evidence type="ECO:0000256" key="2">
    <source>
        <dbReference type="SAM" id="Phobius"/>
    </source>
</evidence>
<evidence type="ECO:0000256" key="1">
    <source>
        <dbReference type="SAM" id="MobiDB-lite"/>
    </source>
</evidence>
<dbReference type="GeneID" id="110976940"/>
<evidence type="ECO:0000313" key="4">
    <source>
        <dbReference type="RefSeq" id="XP_022086359.1"/>
    </source>
</evidence>
<name>A0A8B7XZM4_ACAPL</name>
<dbReference type="OMA" id="EWSKVME"/>
<feature type="transmembrane region" description="Helical" evidence="2">
    <location>
        <begin position="12"/>
        <end position="34"/>
    </location>
</feature>
<sequence>MMGCSMKYLPYGSIVAALFVYCGIGLFCGASLTALRDTEDMFSKTGLDAETVIYALRISVYAITPVVVVIACIYIILGYAATKQSKVQVYDDEDVCCGGMGCVSLALYILYLLTFIWLALGGACTIPMIFTVMVKMYTVSVTGADGIVPDGSCIYLQQYGFVGGVNTTLCGQTLKEFGDLAGSALVMYAILLGGSALVLLGLIHFLMCGSANWGHVKDGLKRRDYESRRRQEEAELHDMGSGSSYSRGPRAKVYDTSMSQMAYNPQLPPIGGFGEQQYTHRHPSQPTLSTERLVNDYY</sequence>